<dbReference type="InterPro" id="IPR024488">
    <property type="entry name" value="DUF2777"/>
</dbReference>
<dbReference type="Proteomes" id="UP000248066">
    <property type="component" value="Unassembled WGS sequence"/>
</dbReference>
<dbReference type="EMBL" id="PDOF01000001">
    <property type="protein sequence ID" value="PYZ98365.1"/>
    <property type="molecule type" value="Genomic_DNA"/>
</dbReference>
<dbReference type="AlphaFoldDB" id="A0A2W0HLE9"/>
<gene>
    <name evidence="1" type="ORF">CR205_07155</name>
</gene>
<organism evidence="1 2">
    <name type="scientific">Alteribacter lacisalsi</name>
    <dbReference type="NCBI Taxonomy" id="2045244"/>
    <lineage>
        <taxon>Bacteria</taxon>
        <taxon>Bacillati</taxon>
        <taxon>Bacillota</taxon>
        <taxon>Bacilli</taxon>
        <taxon>Bacillales</taxon>
        <taxon>Bacillaceae</taxon>
        <taxon>Alteribacter</taxon>
    </lineage>
</organism>
<comment type="caution">
    <text evidence="1">The sequence shown here is derived from an EMBL/GenBank/DDBJ whole genome shotgun (WGS) entry which is preliminary data.</text>
</comment>
<accession>A0A2W0HLE9</accession>
<evidence type="ECO:0000313" key="2">
    <source>
        <dbReference type="Proteomes" id="UP000248066"/>
    </source>
</evidence>
<dbReference type="Pfam" id="PF10949">
    <property type="entry name" value="DUF2777"/>
    <property type="match status" value="1"/>
</dbReference>
<evidence type="ECO:0008006" key="3">
    <source>
        <dbReference type="Google" id="ProtNLM"/>
    </source>
</evidence>
<keyword evidence="2" id="KW-1185">Reference proteome</keyword>
<sequence length="323" mass="37790">MFMDRKAATKYVGKPVRINEGKNGEYTGILEDVTAEPRKPWVGTVRISGVLSYPDIMWDSNELPSPLYSENEQVYCSGNKITPYSRDDSYTYKQSIDYALAEKWNRIDAEKEANESVLALIHQELKRRKAEDLLYEESYVYYHLVKKARHFYVYDEEKKEALSLDGCPFEFEIKVKGRWQKARTANAPEFELESGKTVELKHGDQLRLNKSQFDPYRILINELDPPALQALERGLKKLGIFHENSVYCHNSLLIQLLSEVDQDEFDGVNFISYATDKHQFIVQHHYEREIFEDEPDRTYDRFEFTSDTGERLITTYATELSKD</sequence>
<proteinExistence type="predicted"/>
<name>A0A2W0HLE9_9BACI</name>
<reference evidence="1 2" key="1">
    <citation type="submission" date="2017-10" db="EMBL/GenBank/DDBJ databases">
        <title>Bacillus sp. nov., a halophilic bacterium isolated from a Yangshapao Lake.</title>
        <authorList>
            <person name="Wang H."/>
        </authorList>
    </citation>
    <scope>NUCLEOTIDE SEQUENCE [LARGE SCALE GENOMIC DNA]</scope>
    <source>
        <strain evidence="1 2">YSP-3</strain>
    </source>
</reference>
<protein>
    <recommendedName>
        <fullName evidence="3">DUF2777 family protein</fullName>
    </recommendedName>
</protein>
<evidence type="ECO:0000313" key="1">
    <source>
        <dbReference type="EMBL" id="PYZ98365.1"/>
    </source>
</evidence>